<name>A0AAW8LRN4_AGRTU</name>
<feature type="transmembrane region" description="Helical" evidence="1">
    <location>
        <begin position="20"/>
        <end position="38"/>
    </location>
</feature>
<proteinExistence type="predicted"/>
<dbReference type="Proteomes" id="UP001265315">
    <property type="component" value="Unassembled WGS sequence"/>
</dbReference>
<protein>
    <submittedName>
        <fullName evidence="2">Uncharacterized protein</fullName>
    </submittedName>
</protein>
<evidence type="ECO:0000256" key="1">
    <source>
        <dbReference type="SAM" id="Phobius"/>
    </source>
</evidence>
<keyword evidence="1" id="KW-1133">Transmembrane helix</keyword>
<reference evidence="2" key="1">
    <citation type="submission" date="2023-07" db="EMBL/GenBank/DDBJ databases">
        <title>Sorghum-associated microbial communities from plants grown in Nebraska, USA.</title>
        <authorList>
            <person name="Schachtman D."/>
        </authorList>
    </citation>
    <scope>NUCLEOTIDE SEQUENCE</scope>
    <source>
        <strain evidence="2">1457</strain>
    </source>
</reference>
<comment type="caution">
    <text evidence="2">The sequence shown here is derived from an EMBL/GenBank/DDBJ whole genome shotgun (WGS) entry which is preliminary data.</text>
</comment>
<dbReference type="RefSeq" id="WP_112354522.1">
    <property type="nucleotide sequence ID" value="NZ_JAGIPM010000004.1"/>
</dbReference>
<sequence>MVAEQNTQCGSKRNRRIWPWLVFGALIVLIIAGVYAYLEITSLIEDLGRLWHDLVQLFWLIIPDGQK</sequence>
<dbReference type="AlphaFoldDB" id="A0AAW8LRN4"/>
<gene>
    <name evidence="2" type="ORF">J2W61_000580</name>
</gene>
<evidence type="ECO:0000313" key="2">
    <source>
        <dbReference type="EMBL" id="MDR6700752.1"/>
    </source>
</evidence>
<evidence type="ECO:0000313" key="3">
    <source>
        <dbReference type="Proteomes" id="UP001265315"/>
    </source>
</evidence>
<keyword evidence="1" id="KW-0812">Transmembrane</keyword>
<keyword evidence="1" id="KW-0472">Membrane</keyword>
<organism evidence="2 3">
    <name type="scientific">Agrobacterium tumefaciens</name>
    <dbReference type="NCBI Taxonomy" id="358"/>
    <lineage>
        <taxon>Bacteria</taxon>
        <taxon>Pseudomonadati</taxon>
        <taxon>Pseudomonadota</taxon>
        <taxon>Alphaproteobacteria</taxon>
        <taxon>Hyphomicrobiales</taxon>
        <taxon>Rhizobiaceae</taxon>
        <taxon>Rhizobium/Agrobacterium group</taxon>
        <taxon>Agrobacterium</taxon>
        <taxon>Agrobacterium tumefaciens complex</taxon>
    </lineage>
</organism>
<accession>A0AAW8LRN4</accession>
<dbReference type="EMBL" id="JAVDSW010000001">
    <property type="protein sequence ID" value="MDR6700752.1"/>
    <property type="molecule type" value="Genomic_DNA"/>
</dbReference>